<organism evidence="1 2">
    <name type="scientific">Agrobacterium tumefaciens</name>
    <dbReference type="NCBI Taxonomy" id="358"/>
    <lineage>
        <taxon>Bacteria</taxon>
        <taxon>Pseudomonadati</taxon>
        <taxon>Pseudomonadota</taxon>
        <taxon>Alphaproteobacteria</taxon>
        <taxon>Hyphomicrobiales</taxon>
        <taxon>Rhizobiaceae</taxon>
        <taxon>Rhizobium/Agrobacterium group</taxon>
        <taxon>Agrobacterium</taxon>
        <taxon>Agrobacterium tumefaciens complex</taxon>
    </lineage>
</organism>
<evidence type="ECO:0000313" key="1">
    <source>
        <dbReference type="EMBL" id="TRB03477.1"/>
    </source>
</evidence>
<dbReference type="RefSeq" id="WP_142859132.1">
    <property type="nucleotide sequence ID" value="NZ_SGOE01000008.1"/>
</dbReference>
<reference evidence="1 2" key="1">
    <citation type="journal article" date="2019" name="Appl. Microbiol. Biotechnol.">
        <title>Differential efficiency of wild type rhizogenic strains for rol gene transformation of plants.</title>
        <authorList>
            <person name="Desmet S."/>
            <person name="De Keyser E."/>
            <person name="Van Vaerenbergh J."/>
            <person name="Baeyen S."/>
            <person name="Van Huylenbroeck J."/>
            <person name="Geelen D."/>
            <person name="Dhooghe E."/>
        </authorList>
    </citation>
    <scope>NUCLEOTIDE SEQUENCE [LARGE SCALE GENOMIC DNA]</scope>
    <source>
        <strain evidence="1 2">MAFF210266</strain>
    </source>
</reference>
<dbReference type="EMBL" id="SGOE01000008">
    <property type="protein sequence ID" value="TRB03477.1"/>
    <property type="molecule type" value="Genomic_DNA"/>
</dbReference>
<proteinExistence type="predicted"/>
<evidence type="ECO:0000313" key="2">
    <source>
        <dbReference type="Proteomes" id="UP000317023"/>
    </source>
</evidence>
<sequence>MAAQQLGWLASTITNEKMSRGQKYLVSGVTPPMPELEAGEYLLDALKELGPIRSNGMGLGTPDWQELVAFASANDLALQPWEFRLIRKMAAAYLSGFNSGKEPLSIPPMERETDR</sequence>
<name>A0A546XRX6_AGRTU</name>
<dbReference type="AlphaFoldDB" id="A0A546XRX6"/>
<accession>A0A546XRX6</accession>
<dbReference type="Proteomes" id="UP000317023">
    <property type="component" value="Unassembled WGS sequence"/>
</dbReference>
<protein>
    <submittedName>
        <fullName evidence="1">Uncharacterized protein</fullName>
    </submittedName>
</protein>
<gene>
    <name evidence="1" type="ORF">EXN61_21685</name>
</gene>
<comment type="caution">
    <text evidence="1">The sequence shown here is derived from an EMBL/GenBank/DDBJ whole genome shotgun (WGS) entry which is preliminary data.</text>
</comment>